<evidence type="ECO:0000256" key="6">
    <source>
        <dbReference type="ARBA" id="ARBA00023267"/>
    </source>
</evidence>
<feature type="domain" description="ATP-grasp" evidence="9">
    <location>
        <begin position="119"/>
        <end position="316"/>
    </location>
</feature>
<dbReference type="InterPro" id="IPR000089">
    <property type="entry name" value="Biotin_lipoyl"/>
</dbReference>
<sequence length="581" mass="61183">MRKVLIANRGEIAVRIARACEDAGIASVAVYAEQDLDALHVKVAGEAHALGGRSPAETYLDIAKLLRIAAETGADAVHPGYGFLAENADFAQAVIDAGLTWIGPPPSAIAALGDKVQARHIAQKVGAPLVAGTKDPVSGVEEVLAFAREHGLPIAIKAAYGGGGRGIKVARTLEEVPDLYESAVREAVTAFGRGECFVERYLDRPRHVETQCLADTHGNVVVVSTRDCSLQRRHQKLVEEAPAPFLTPEQVETLYTSSKAILREAGYVGAGTCEFLVGQDGTISFLEVNTRLQVEHPVTEEVAGVDLVREMFRVADGEPLGYDDPPLRGHSIEFRINAEDPGRNFLPAPGTLTVMRAPSGPGVRLDSGYEEGMTVPQTFDSLVAKLIVTGRTRTEALERSRRALAEFEIDGMPTVLPFHRAVAGDPAFTAEPFAVHTRWIETEWAGGVPPYTGGVESGEPSARESVTVEVGGKRLEVVLPAGFAAAAPKPAAGRPSRRKAGAAKKAAAGGDALVSPMQGTIVKVVVADGDTVAEGDTIVVLEAMKMEQPLTAHKAGTVTGLVATVGQTVTSGAAICEIKDA</sequence>
<dbReference type="InterPro" id="IPR011764">
    <property type="entry name" value="Biotin_carboxylation_dom"/>
</dbReference>
<dbReference type="PROSITE" id="PS00867">
    <property type="entry name" value="CPSASE_2"/>
    <property type="match status" value="1"/>
</dbReference>
<dbReference type="SUPFAM" id="SSF51230">
    <property type="entry name" value="Single hybrid motif"/>
    <property type="match status" value="1"/>
</dbReference>
<proteinExistence type="predicted"/>
<evidence type="ECO:0000256" key="3">
    <source>
        <dbReference type="ARBA" id="ARBA00022598"/>
    </source>
</evidence>
<accession>A0ABR9KV46</accession>
<evidence type="ECO:0000259" key="10">
    <source>
        <dbReference type="PROSITE" id="PS50979"/>
    </source>
</evidence>
<dbReference type="InterPro" id="IPR011761">
    <property type="entry name" value="ATP-grasp"/>
</dbReference>
<dbReference type="GO" id="GO:0003989">
    <property type="term" value="F:acetyl-CoA carboxylase activity"/>
    <property type="evidence" value="ECO:0007669"/>
    <property type="project" value="UniProtKB-EC"/>
</dbReference>
<dbReference type="InterPro" id="IPR016185">
    <property type="entry name" value="PreATP-grasp_dom_sf"/>
</dbReference>
<dbReference type="GO" id="GO:0004075">
    <property type="term" value="F:biotin carboxylase activity"/>
    <property type="evidence" value="ECO:0007669"/>
    <property type="project" value="UniProtKB-EC"/>
</dbReference>
<comment type="cofactor">
    <cofactor evidence="1">
        <name>biotin</name>
        <dbReference type="ChEBI" id="CHEBI:57586"/>
    </cofactor>
</comment>
<dbReference type="InterPro" id="IPR005482">
    <property type="entry name" value="Biotin_COase_C"/>
</dbReference>
<dbReference type="SMART" id="SM00878">
    <property type="entry name" value="Biotin_carb_C"/>
    <property type="match status" value="1"/>
</dbReference>
<evidence type="ECO:0000256" key="1">
    <source>
        <dbReference type="ARBA" id="ARBA00001953"/>
    </source>
</evidence>
<dbReference type="EMBL" id="JADBEF010000001">
    <property type="protein sequence ID" value="MBE1565605.1"/>
    <property type="molecule type" value="Genomic_DNA"/>
</dbReference>
<dbReference type="Pfam" id="PF00289">
    <property type="entry name" value="Biotin_carb_N"/>
    <property type="match status" value="1"/>
</dbReference>
<dbReference type="Pfam" id="PF02785">
    <property type="entry name" value="Biotin_carb_C"/>
    <property type="match status" value="1"/>
</dbReference>
<dbReference type="EC" id="6.3.4.14" evidence="2"/>
<evidence type="ECO:0000256" key="2">
    <source>
        <dbReference type="ARBA" id="ARBA00013263"/>
    </source>
</evidence>
<dbReference type="Pfam" id="PF00364">
    <property type="entry name" value="Biotin_lipoyl"/>
    <property type="match status" value="1"/>
</dbReference>
<feature type="domain" description="Lipoyl-binding" evidence="8">
    <location>
        <begin position="497"/>
        <end position="579"/>
    </location>
</feature>
<organism evidence="11 12">
    <name type="scientific">Nonomuraea africana</name>
    <dbReference type="NCBI Taxonomy" id="46171"/>
    <lineage>
        <taxon>Bacteria</taxon>
        <taxon>Bacillati</taxon>
        <taxon>Actinomycetota</taxon>
        <taxon>Actinomycetes</taxon>
        <taxon>Streptosporangiales</taxon>
        <taxon>Streptosporangiaceae</taxon>
        <taxon>Nonomuraea</taxon>
    </lineage>
</organism>
<dbReference type="SUPFAM" id="SSF56059">
    <property type="entry name" value="Glutathione synthetase ATP-binding domain-like"/>
    <property type="match status" value="1"/>
</dbReference>
<dbReference type="SUPFAM" id="SSF51246">
    <property type="entry name" value="Rudiment single hybrid motif"/>
    <property type="match status" value="1"/>
</dbReference>
<evidence type="ECO:0000256" key="7">
    <source>
        <dbReference type="PROSITE-ProRule" id="PRU00409"/>
    </source>
</evidence>
<keyword evidence="6" id="KW-0092">Biotin</keyword>
<protein>
    <recommendedName>
        <fullName evidence="2">biotin carboxylase</fullName>
        <ecNumber evidence="2">6.3.4.14</ecNumber>
    </recommendedName>
</protein>
<dbReference type="PROSITE" id="PS00188">
    <property type="entry name" value="BIOTIN"/>
    <property type="match status" value="1"/>
</dbReference>
<keyword evidence="4 7" id="KW-0547">Nucleotide-binding</keyword>
<dbReference type="InterPro" id="IPR005479">
    <property type="entry name" value="CPAse_ATP-bd"/>
</dbReference>
<evidence type="ECO:0000256" key="5">
    <source>
        <dbReference type="ARBA" id="ARBA00022840"/>
    </source>
</evidence>
<evidence type="ECO:0000313" key="12">
    <source>
        <dbReference type="Proteomes" id="UP000661607"/>
    </source>
</evidence>
<dbReference type="InterPro" id="IPR005481">
    <property type="entry name" value="BC-like_N"/>
</dbReference>
<evidence type="ECO:0000313" key="11">
    <source>
        <dbReference type="EMBL" id="MBE1565605.1"/>
    </source>
</evidence>
<keyword evidence="5 7" id="KW-0067">ATP-binding</keyword>
<evidence type="ECO:0000259" key="8">
    <source>
        <dbReference type="PROSITE" id="PS50968"/>
    </source>
</evidence>
<dbReference type="Proteomes" id="UP000661607">
    <property type="component" value="Unassembled WGS sequence"/>
</dbReference>
<dbReference type="GO" id="GO:0004658">
    <property type="term" value="F:propionyl-CoA carboxylase activity"/>
    <property type="evidence" value="ECO:0007669"/>
    <property type="project" value="UniProtKB-EC"/>
</dbReference>
<dbReference type="PANTHER" id="PTHR18866:SF33">
    <property type="entry name" value="METHYLCROTONOYL-COA CARBOXYLASE SUBUNIT ALPHA, MITOCHONDRIAL-RELATED"/>
    <property type="match status" value="1"/>
</dbReference>
<gene>
    <name evidence="11" type="ORF">H4W81_008384</name>
</gene>
<keyword evidence="3 11" id="KW-0436">Ligase</keyword>
<dbReference type="RefSeq" id="WP_192779782.1">
    <property type="nucleotide sequence ID" value="NZ_BAAASY010000016.1"/>
</dbReference>
<dbReference type="InterPro" id="IPR001882">
    <property type="entry name" value="Biotin_BS"/>
</dbReference>
<keyword evidence="12" id="KW-1185">Reference proteome</keyword>
<dbReference type="Gene3D" id="3.30.470.20">
    <property type="entry name" value="ATP-grasp fold, B domain"/>
    <property type="match status" value="1"/>
</dbReference>
<dbReference type="PROSITE" id="PS50968">
    <property type="entry name" value="BIOTINYL_LIPOYL"/>
    <property type="match status" value="1"/>
</dbReference>
<dbReference type="SUPFAM" id="SSF52440">
    <property type="entry name" value="PreATP-grasp domain"/>
    <property type="match status" value="1"/>
</dbReference>
<dbReference type="Gene3D" id="2.40.50.100">
    <property type="match status" value="1"/>
</dbReference>
<feature type="domain" description="Biotin carboxylation" evidence="10">
    <location>
        <begin position="1"/>
        <end position="443"/>
    </location>
</feature>
<dbReference type="InterPro" id="IPR011053">
    <property type="entry name" value="Single_hybrid_motif"/>
</dbReference>
<dbReference type="InterPro" id="IPR011054">
    <property type="entry name" value="Rudment_hybrid_motif"/>
</dbReference>
<evidence type="ECO:0000259" key="9">
    <source>
        <dbReference type="PROSITE" id="PS50975"/>
    </source>
</evidence>
<dbReference type="CDD" id="cd06850">
    <property type="entry name" value="biotinyl_domain"/>
    <property type="match status" value="1"/>
</dbReference>
<dbReference type="PROSITE" id="PS50979">
    <property type="entry name" value="BC"/>
    <property type="match status" value="1"/>
</dbReference>
<dbReference type="PROSITE" id="PS50975">
    <property type="entry name" value="ATP_GRASP"/>
    <property type="match status" value="1"/>
</dbReference>
<comment type="caution">
    <text evidence="11">The sequence shown here is derived from an EMBL/GenBank/DDBJ whole genome shotgun (WGS) entry which is preliminary data.</text>
</comment>
<dbReference type="InterPro" id="IPR050856">
    <property type="entry name" value="Biotin_carboxylase_complex"/>
</dbReference>
<evidence type="ECO:0000256" key="4">
    <source>
        <dbReference type="ARBA" id="ARBA00022741"/>
    </source>
</evidence>
<dbReference type="Pfam" id="PF02786">
    <property type="entry name" value="CPSase_L_D2"/>
    <property type="match status" value="1"/>
</dbReference>
<dbReference type="PANTHER" id="PTHR18866">
    <property type="entry name" value="CARBOXYLASE:PYRUVATE/ACETYL-COA/PROPIONYL-COA CARBOXYLASE"/>
    <property type="match status" value="1"/>
</dbReference>
<name>A0ABR9KV46_9ACTN</name>
<reference evidence="11 12" key="1">
    <citation type="submission" date="2020-10" db="EMBL/GenBank/DDBJ databases">
        <title>Sequencing the genomes of 1000 actinobacteria strains.</title>
        <authorList>
            <person name="Klenk H.-P."/>
        </authorList>
    </citation>
    <scope>NUCLEOTIDE SEQUENCE [LARGE SCALE GENOMIC DNA]</scope>
    <source>
        <strain evidence="11 12">DSM 43748</strain>
    </source>
</reference>